<name>A0A8X6G7T6_TRICU</name>
<protein>
    <submittedName>
        <fullName evidence="1">Uncharacterized protein</fullName>
    </submittedName>
</protein>
<comment type="caution">
    <text evidence="1">The sequence shown here is derived from an EMBL/GenBank/DDBJ whole genome shotgun (WGS) entry which is preliminary data.</text>
</comment>
<organism evidence="1 2">
    <name type="scientific">Trichonephila clavata</name>
    <name type="common">Joro spider</name>
    <name type="synonym">Nephila clavata</name>
    <dbReference type="NCBI Taxonomy" id="2740835"/>
    <lineage>
        <taxon>Eukaryota</taxon>
        <taxon>Metazoa</taxon>
        <taxon>Ecdysozoa</taxon>
        <taxon>Arthropoda</taxon>
        <taxon>Chelicerata</taxon>
        <taxon>Arachnida</taxon>
        <taxon>Araneae</taxon>
        <taxon>Araneomorphae</taxon>
        <taxon>Entelegynae</taxon>
        <taxon>Araneoidea</taxon>
        <taxon>Nephilidae</taxon>
        <taxon>Trichonephila</taxon>
    </lineage>
</organism>
<sequence>MLRNQRPSTMDQHQQKQQAIEYLLELLFFFHYLLMRRHHLLILVLKVTCFSEHALDFHPSVTQWFWIPGVATICDGGRGKKSQISRDKTCPRTKLIGAFVFWESSGTTATLGLQCFELSPRPR</sequence>
<gene>
    <name evidence="1" type="ORF">TNCT_623061</name>
</gene>
<evidence type="ECO:0000313" key="1">
    <source>
        <dbReference type="EMBL" id="GFQ76303.1"/>
    </source>
</evidence>
<dbReference type="Proteomes" id="UP000887116">
    <property type="component" value="Unassembled WGS sequence"/>
</dbReference>
<proteinExistence type="predicted"/>
<evidence type="ECO:0000313" key="2">
    <source>
        <dbReference type="Proteomes" id="UP000887116"/>
    </source>
</evidence>
<reference evidence="1" key="1">
    <citation type="submission" date="2020-07" db="EMBL/GenBank/DDBJ databases">
        <title>Multicomponent nature underlies the extraordinary mechanical properties of spider dragline silk.</title>
        <authorList>
            <person name="Kono N."/>
            <person name="Nakamura H."/>
            <person name="Mori M."/>
            <person name="Yoshida Y."/>
            <person name="Ohtoshi R."/>
            <person name="Malay A.D."/>
            <person name="Moran D.A.P."/>
            <person name="Tomita M."/>
            <person name="Numata K."/>
            <person name="Arakawa K."/>
        </authorList>
    </citation>
    <scope>NUCLEOTIDE SEQUENCE</scope>
</reference>
<accession>A0A8X6G7T6</accession>
<dbReference type="AlphaFoldDB" id="A0A8X6G7T6"/>
<keyword evidence="2" id="KW-1185">Reference proteome</keyword>
<dbReference type="EMBL" id="BMAO01001833">
    <property type="protein sequence ID" value="GFQ76303.1"/>
    <property type="molecule type" value="Genomic_DNA"/>
</dbReference>